<proteinExistence type="predicted"/>
<reference evidence="1" key="1">
    <citation type="journal article" date="2015" name="Nature">
        <title>Complex archaea that bridge the gap between prokaryotes and eukaryotes.</title>
        <authorList>
            <person name="Spang A."/>
            <person name="Saw J.H."/>
            <person name="Jorgensen S.L."/>
            <person name="Zaremba-Niedzwiedzka K."/>
            <person name="Martijn J."/>
            <person name="Lind A.E."/>
            <person name="van Eijk R."/>
            <person name="Schleper C."/>
            <person name="Guy L."/>
            <person name="Ettema T.J."/>
        </authorList>
    </citation>
    <scope>NUCLEOTIDE SEQUENCE</scope>
</reference>
<dbReference type="GO" id="GO:0016491">
    <property type="term" value="F:oxidoreductase activity"/>
    <property type="evidence" value="ECO:0007669"/>
    <property type="project" value="InterPro"/>
</dbReference>
<organism evidence="1">
    <name type="scientific">marine sediment metagenome</name>
    <dbReference type="NCBI Taxonomy" id="412755"/>
    <lineage>
        <taxon>unclassified sequences</taxon>
        <taxon>metagenomes</taxon>
        <taxon>ecological metagenomes</taxon>
    </lineage>
</organism>
<accession>A0A0F9NJ88</accession>
<dbReference type="InterPro" id="IPR052544">
    <property type="entry name" value="Bacteriocin_Proc_Enz"/>
</dbReference>
<protein>
    <recommendedName>
        <fullName evidence="2">Nitroreductase domain-containing protein</fullName>
    </recommendedName>
</protein>
<evidence type="ECO:0008006" key="2">
    <source>
        <dbReference type="Google" id="ProtNLM"/>
    </source>
</evidence>
<sequence length="429" mass="48960">MSLQECLASRKDCSGKGRPLMMREVLDICNSTHQAAPSRNLFIILPDGEDYTGGIYRYDKKELNLITDKTKSEFTMEVYPELIWRETINTKELIRVGLTWQYLSLKVGSMGLGVSQRARVPKKQNKSLNSSTNQKYVFLYSLAVRERDHDIRIEDSLNPPRKEIDEGIYLLDTPACYKDRALYENTYQGVPLDNAIFETVEKRKPDYSSLNQLSQLLWACEGENDHATHGNRDALEKNGFGRVHASGCAGYAVYPIVIVENLVDLQKGAYIYNPVGFSALNRWILVDNNLKYDHFIQKYTSGEFKTEIEELFDINFTDYVILLCIDREKPCSGFMHSKIGKIFMNSEYWADVEAGMALAGLQLQANALGLQWEKKILSNSDDPKYRELFNLDLAEQTINEMALNLVNLPKNEKLSLKGNLTPIVLFSPK</sequence>
<evidence type="ECO:0000313" key="1">
    <source>
        <dbReference type="EMBL" id="KKN12067.1"/>
    </source>
</evidence>
<dbReference type="Gene3D" id="3.40.109.10">
    <property type="entry name" value="NADH Oxidase"/>
    <property type="match status" value="1"/>
</dbReference>
<name>A0A0F9NJ88_9ZZZZ</name>
<dbReference type="PANTHER" id="PTHR43745">
    <property type="entry name" value="NITROREDUCTASE MJ1384-RELATED"/>
    <property type="match status" value="1"/>
</dbReference>
<gene>
    <name evidence="1" type="ORF">LCGC14_1020230</name>
</gene>
<comment type="caution">
    <text evidence="1">The sequence shown here is derived from an EMBL/GenBank/DDBJ whole genome shotgun (WGS) entry which is preliminary data.</text>
</comment>
<dbReference type="InterPro" id="IPR000415">
    <property type="entry name" value="Nitroreductase-like"/>
</dbReference>
<dbReference type="AlphaFoldDB" id="A0A0F9NJ88"/>
<dbReference type="PANTHER" id="PTHR43745:SF2">
    <property type="entry name" value="NITROREDUCTASE MJ1384-RELATED"/>
    <property type="match status" value="1"/>
</dbReference>
<dbReference type="EMBL" id="LAZR01004071">
    <property type="protein sequence ID" value="KKN12067.1"/>
    <property type="molecule type" value="Genomic_DNA"/>
</dbReference>